<sequence length="60" mass="6673">MPTTPTRIEARTGPPARRFRVEVLALGEREPRKGYPRVVASVGKAPPQYPGPGDDWDEED</sequence>
<gene>
    <name evidence="2" type="ORF">QO018_003151</name>
</gene>
<organism evidence="2 3">
    <name type="scientific">Azospirillum picis</name>
    <dbReference type="NCBI Taxonomy" id="488438"/>
    <lineage>
        <taxon>Bacteria</taxon>
        <taxon>Pseudomonadati</taxon>
        <taxon>Pseudomonadota</taxon>
        <taxon>Alphaproteobacteria</taxon>
        <taxon>Rhodospirillales</taxon>
        <taxon>Azospirillaceae</taxon>
        <taxon>Azospirillum</taxon>
    </lineage>
</organism>
<keyword evidence="3" id="KW-1185">Reference proteome</keyword>
<evidence type="ECO:0000256" key="1">
    <source>
        <dbReference type="SAM" id="MobiDB-lite"/>
    </source>
</evidence>
<dbReference type="SUPFAM" id="SSF159941">
    <property type="entry name" value="MM3350-like"/>
    <property type="match status" value="1"/>
</dbReference>
<protein>
    <submittedName>
        <fullName evidence="2">Uncharacterized protein</fullName>
    </submittedName>
</protein>
<evidence type="ECO:0000313" key="2">
    <source>
        <dbReference type="EMBL" id="MDQ0534280.1"/>
    </source>
</evidence>
<dbReference type="InterPro" id="IPR024047">
    <property type="entry name" value="MM3350-like_sf"/>
</dbReference>
<comment type="caution">
    <text evidence="2">The sequence shown here is derived from an EMBL/GenBank/DDBJ whole genome shotgun (WGS) entry which is preliminary data.</text>
</comment>
<proteinExistence type="predicted"/>
<evidence type="ECO:0000313" key="3">
    <source>
        <dbReference type="Proteomes" id="UP001244552"/>
    </source>
</evidence>
<name>A0ABU0MLC8_9PROT</name>
<dbReference type="EMBL" id="JAUSVU010000010">
    <property type="protein sequence ID" value="MDQ0534280.1"/>
    <property type="molecule type" value="Genomic_DNA"/>
</dbReference>
<accession>A0ABU0MLC8</accession>
<feature type="region of interest" description="Disordered" evidence="1">
    <location>
        <begin position="37"/>
        <end position="60"/>
    </location>
</feature>
<dbReference type="Proteomes" id="UP001244552">
    <property type="component" value="Unassembled WGS sequence"/>
</dbReference>
<reference evidence="2 3" key="1">
    <citation type="submission" date="2023-07" db="EMBL/GenBank/DDBJ databases">
        <title>Genomic Encyclopedia of Type Strains, Phase IV (KMG-IV): sequencing the most valuable type-strain genomes for metagenomic binning, comparative biology and taxonomic classification.</title>
        <authorList>
            <person name="Goeker M."/>
        </authorList>
    </citation>
    <scope>NUCLEOTIDE SEQUENCE [LARGE SCALE GENOMIC DNA]</scope>
    <source>
        <strain evidence="2 3">DSM 19922</strain>
    </source>
</reference>